<evidence type="ECO:0000256" key="5">
    <source>
        <dbReference type="ARBA" id="ARBA00048336"/>
    </source>
</evidence>
<evidence type="ECO:0000259" key="9">
    <source>
        <dbReference type="PROSITE" id="PS50969"/>
    </source>
</evidence>
<dbReference type="Proteomes" id="UP000240830">
    <property type="component" value="Unassembled WGS sequence"/>
</dbReference>
<feature type="domain" description="BRCT" evidence="8">
    <location>
        <begin position="271"/>
        <end position="363"/>
    </location>
</feature>
<dbReference type="InterPro" id="IPR036420">
    <property type="entry name" value="BRCT_dom_sf"/>
</dbReference>
<organism evidence="10 11">
    <name type="scientific">Paramicrosporidium saccamoebae</name>
    <dbReference type="NCBI Taxonomy" id="1246581"/>
    <lineage>
        <taxon>Eukaryota</taxon>
        <taxon>Fungi</taxon>
        <taxon>Fungi incertae sedis</taxon>
        <taxon>Cryptomycota</taxon>
        <taxon>Cryptomycota incertae sedis</taxon>
        <taxon>Paramicrosporidium</taxon>
    </lineage>
</organism>
<name>A0A2H9TKA7_9FUNG</name>
<dbReference type="EMBL" id="MTSL01000135">
    <property type="protein sequence ID" value="PJF18201.1"/>
    <property type="molecule type" value="Genomic_DNA"/>
</dbReference>
<keyword evidence="11" id="KW-1185">Reference proteome</keyword>
<dbReference type="SMART" id="SM00577">
    <property type="entry name" value="CPDc"/>
    <property type="match status" value="1"/>
</dbReference>
<dbReference type="InterPro" id="IPR004274">
    <property type="entry name" value="FCP1_dom"/>
</dbReference>
<keyword evidence="3 6" id="KW-0539">Nucleus</keyword>
<dbReference type="Pfam" id="PF03031">
    <property type="entry name" value="NIF"/>
    <property type="match status" value="1"/>
</dbReference>
<evidence type="ECO:0000259" key="8">
    <source>
        <dbReference type="PROSITE" id="PS50172"/>
    </source>
</evidence>
<dbReference type="Gene3D" id="3.40.50.10190">
    <property type="entry name" value="BRCT domain"/>
    <property type="match status" value="1"/>
</dbReference>
<dbReference type="AlphaFoldDB" id="A0A2H9TKA7"/>
<feature type="region of interest" description="Disordered" evidence="7">
    <location>
        <begin position="402"/>
        <end position="427"/>
    </location>
</feature>
<evidence type="ECO:0000256" key="3">
    <source>
        <dbReference type="ARBA" id="ARBA00023242"/>
    </source>
</evidence>
<dbReference type="InterPro" id="IPR039189">
    <property type="entry name" value="Fcp1"/>
</dbReference>
<dbReference type="OrthoDB" id="10249888at2759"/>
<dbReference type="GO" id="GO:0008420">
    <property type="term" value="F:RNA polymerase II CTD heptapeptide repeat phosphatase activity"/>
    <property type="evidence" value="ECO:0007669"/>
    <property type="project" value="UniProtKB-UniRule"/>
</dbReference>
<reference evidence="10 11" key="1">
    <citation type="submission" date="2016-10" db="EMBL/GenBank/DDBJ databases">
        <title>The genome of Paramicrosporidium saccamoebae is the missing link in understanding Cryptomycota and Microsporidia evolution.</title>
        <authorList>
            <person name="Quandt C.A."/>
            <person name="Beaudet D."/>
            <person name="Corsaro D."/>
            <person name="Michel R."/>
            <person name="Corradi N."/>
            <person name="James T."/>
        </authorList>
    </citation>
    <scope>NUCLEOTIDE SEQUENCE [LARGE SCALE GENOMIC DNA]</scope>
    <source>
        <strain evidence="10 11">KSL3</strain>
    </source>
</reference>
<dbReference type="GO" id="GO:0005634">
    <property type="term" value="C:nucleus"/>
    <property type="evidence" value="ECO:0007669"/>
    <property type="project" value="UniProtKB-SubCell"/>
</dbReference>
<comment type="catalytic activity">
    <reaction evidence="5 6">
        <text>O-phospho-L-threonyl-[protein] + H2O = L-threonyl-[protein] + phosphate</text>
        <dbReference type="Rhea" id="RHEA:47004"/>
        <dbReference type="Rhea" id="RHEA-COMP:11060"/>
        <dbReference type="Rhea" id="RHEA-COMP:11605"/>
        <dbReference type="ChEBI" id="CHEBI:15377"/>
        <dbReference type="ChEBI" id="CHEBI:30013"/>
        <dbReference type="ChEBI" id="CHEBI:43474"/>
        <dbReference type="ChEBI" id="CHEBI:61977"/>
        <dbReference type="EC" id="3.1.3.16"/>
    </reaction>
</comment>
<gene>
    <name evidence="10" type="ORF">PSACC_01982</name>
</gene>
<dbReference type="Pfam" id="PF00533">
    <property type="entry name" value="BRCT"/>
    <property type="match status" value="1"/>
</dbReference>
<sequence length="427" mass="48965">MDCEHPVRLYGLCAICGKDVSAEYILSERLIVCRDEETTESQNEAERIEKETQQRLLSVRKLSLVVDLDQTVLHATIDPSMGKLVGQPGLEIYPVVLPESPGQTYYIKLRPHLREFMTSMASLFELHVYTMGSRSYARAVVELFDPDGRLFYDRILSREDSGISEQRKDLKRIFPADDSSVLVIDDRADIWNYSRNLVPVPPYINRFKTTPSLLLTEDDSGIEGRTDAVITNDSDNELQLIQRILESLHDEFFQRMEKGQRADVKEIVDERRKSVLSGVSIVFSGVIPLGIPPSHFEMWRLAETFGAGCQTQIKEDTTHLISLRNDTDKVISAVEAGIVVVRPEWLFECIKQWRRVPYEMFLVADLPIRETRSIEFDPDELRAMREELEGLEDLEDSLEEFESLDGLDEEPARKRMRMGSESDISLI</sequence>
<evidence type="ECO:0000256" key="4">
    <source>
        <dbReference type="ARBA" id="ARBA00047761"/>
    </source>
</evidence>
<feature type="domain" description="FCP1 homology" evidence="9">
    <location>
        <begin position="57"/>
        <end position="225"/>
    </location>
</feature>
<evidence type="ECO:0000256" key="1">
    <source>
        <dbReference type="ARBA" id="ARBA00004123"/>
    </source>
</evidence>
<dbReference type="CDD" id="cd17729">
    <property type="entry name" value="BRCT_CTDP1"/>
    <property type="match status" value="1"/>
</dbReference>
<dbReference type="NCBIfam" id="TIGR02250">
    <property type="entry name" value="FCP1_euk"/>
    <property type="match status" value="1"/>
</dbReference>
<evidence type="ECO:0000313" key="10">
    <source>
        <dbReference type="EMBL" id="PJF18201.1"/>
    </source>
</evidence>
<evidence type="ECO:0000256" key="7">
    <source>
        <dbReference type="SAM" id="MobiDB-lite"/>
    </source>
</evidence>
<dbReference type="InterPro" id="IPR011947">
    <property type="entry name" value="FCP1_euk"/>
</dbReference>
<dbReference type="EC" id="3.1.3.16" evidence="6"/>
<comment type="caution">
    <text evidence="10">The sequence shown here is derived from an EMBL/GenBank/DDBJ whole genome shotgun (WGS) entry which is preliminary data.</text>
</comment>
<evidence type="ECO:0000313" key="11">
    <source>
        <dbReference type="Proteomes" id="UP000240830"/>
    </source>
</evidence>
<protein>
    <recommendedName>
        <fullName evidence="6">RNA polymerase II subunit A C-terminal domain phosphatase</fullName>
        <ecNumber evidence="6">3.1.3.16</ecNumber>
    </recommendedName>
</protein>
<dbReference type="PANTHER" id="PTHR23081">
    <property type="entry name" value="RNA POLYMERASE II CTD PHOSPHATASE"/>
    <property type="match status" value="1"/>
</dbReference>
<dbReference type="InterPro" id="IPR001357">
    <property type="entry name" value="BRCT_dom"/>
</dbReference>
<dbReference type="SMART" id="SM00292">
    <property type="entry name" value="BRCT"/>
    <property type="match status" value="1"/>
</dbReference>
<dbReference type="SUPFAM" id="SSF56784">
    <property type="entry name" value="HAD-like"/>
    <property type="match status" value="1"/>
</dbReference>
<dbReference type="PANTHER" id="PTHR23081:SF36">
    <property type="entry name" value="RNA POLYMERASE II SUBUNIT A C-TERMINAL DOMAIN PHOSPHATASE"/>
    <property type="match status" value="1"/>
</dbReference>
<dbReference type="PROSITE" id="PS50969">
    <property type="entry name" value="FCP1"/>
    <property type="match status" value="1"/>
</dbReference>
<dbReference type="CDD" id="cd07521">
    <property type="entry name" value="HAD_FCP1-like"/>
    <property type="match status" value="1"/>
</dbReference>
<keyword evidence="2 6" id="KW-0378">Hydrolase</keyword>
<dbReference type="InterPro" id="IPR023214">
    <property type="entry name" value="HAD_sf"/>
</dbReference>
<comment type="function">
    <text evidence="6">This promotes the activity of RNA polymerase II.</text>
</comment>
<dbReference type="Gene3D" id="3.40.50.1000">
    <property type="entry name" value="HAD superfamily/HAD-like"/>
    <property type="match status" value="1"/>
</dbReference>
<dbReference type="Gene3D" id="1.10.287.10">
    <property type="entry name" value="S15/NS1, RNA-binding"/>
    <property type="match status" value="1"/>
</dbReference>
<comment type="subcellular location">
    <subcellularLocation>
        <location evidence="1 6">Nucleus</location>
    </subcellularLocation>
</comment>
<dbReference type="STRING" id="1246581.A0A2H9TKA7"/>
<dbReference type="InterPro" id="IPR036412">
    <property type="entry name" value="HAD-like_sf"/>
</dbReference>
<proteinExistence type="predicted"/>
<accession>A0A2H9TKA7</accession>
<evidence type="ECO:0000256" key="2">
    <source>
        <dbReference type="ARBA" id="ARBA00022801"/>
    </source>
</evidence>
<dbReference type="PROSITE" id="PS50172">
    <property type="entry name" value="BRCT"/>
    <property type="match status" value="1"/>
</dbReference>
<comment type="catalytic activity">
    <reaction evidence="4 6">
        <text>O-phospho-L-seryl-[protein] + H2O = L-seryl-[protein] + phosphate</text>
        <dbReference type="Rhea" id="RHEA:20629"/>
        <dbReference type="Rhea" id="RHEA-COMP:9863"/>
        <dbReference type="Rhea" id="RHEA-COMP:11604"/>
        <dbReference type="ChEBI" id="CHEBI:15377"/>
        <dbReference type="ChEBI" id="CHEBI:29999"/>
        <dbReference type="ChEBI" id="CHEBI:43474"/>
        <dbReference type="ChEBI" id="CHEBI:83421"/>
        <dbReference type="EC" id="3.1.3.16"/>
    </reaction>
</comment>
<dbReference type="SUPFAM" id="SSF52113">
    <property type="entry name" value="BRCT domain"/>
    <property type="match status" value="1"/>
</dbReference>
<evidence type="ECO:0000256" key="6">
    <source>
        <dbReference type="RuleBase" id="RU366066"/>
    </source>
</evidence>
<feature type="non-terminal residue" evidence="10">
    <location>
        <position position="427"/>
    </location>
</feature>